<gene>
    <name evidence="1" type="ORF">DM02DRAFT_392961</name>
</gene>
<reference evidence="1 2" key="1">
    <citation type="journal article" date="2018" name="Sci. Rep.">
        <title>Comparative genomics provides insights into the lifestyle and reveals functional heterogeneity of dark septate endophytic fungi.</title>
        <authorList>
            <person name="Knapp D.G."/>
            <person name="Nemeth J.B."/>
            <person name="Barry K."/>
            <person name="Hainaut M."/>
            <person name="Henrissat B."/>
            <person name="Johnson J."/>
            <person name="Kuo A."/>
            <person name="Lim J.H.P."/>
            <person name="Lipzen A."/>
            <person name="Nolan M."/>
            <person name="Ohm R.A."/>
            <person name="Tamas L."/>
            <person name="Grigoriev I.V."/>
            <person name="Spatafora J.W."/>
            <person name="Nagy L.G."/>
            <person name="Kovacs G.M."/>
        </authorList>
    </citation>
    <scope>NUCLEOTIDE SEQUENCE [LARGE SCALE GENOMIC DNA]</scope>
    <source>
        <strain evidence="1 2">DSE2036</strain>
    </source>
</reference>
<sequence>MSTIRPLRCEEKPMMYTMYTRCLLCSALPTSQPASQPNMHCCQAIHSVTAYAQYSHRDGSGIQSYIPCHSAMLNVSTFHALSTFRGPATPSASSSPNDTNIADRYFPYPFHH</sequence>
<dbReference type="Proteomes" id="UP000244855">
    <property type="component" value="Unassembled WGS sequence"/>
</dbReference>
<accession>A0A2V1DR20</accession>
<organism evidence="1 2">
    <name type="scientific">Periconia macrospinosa</name>
    <dbReference type="NCBI Taxonomy" id="97972"/>
    <lineage>
        <taxon>Eukaryota</taxon>
        <taxon>Fungi</taxon>
        <taxon>Dikarya</taxon>
        <taxon>Ascomycota</taxon>
        <taxon>Pezizomycotina</taxon>
        <taxon>Dothideomycetes</taxon>
        <taxon>Pleosporomycetidae</taxon>
        <taxon>Pleosporales</taxon>
        <taxon>Massarineae</taxon>
        <taxon>Periconiaceae</taxon>
        <taxon>Periconia</taxon>
    </lineage>
</organism>
<dbReference type="AlphaFoldDB" id="A0A2V1DR20"/>
<name>A0A2V1DR20_9PLEO</name>
<keyword evidence="2" id="KW-1185">Reference proteome</keyword>
<dbReference type="EMBL" id="KZ805373">
    <property type="protein sequence ID" value="PVI00436.1"/>
    <property type="molecule type" value="Genomic_DNA"/>
</dbReference>
<evidence type="ECO:0000313" key="2">
    <source>
        <dbReference type="Proteomes" id="UP000244855"/>
    </source>
</evidence>
<proteinExistence type="predicted"/>
<evidence type="ECO:0000313" key="1">
    <source>
        <dbReference type="EMBL" id="PVI00436.1"/>
    </source>
</evidence>
<protein>
    <submittedName>
        <fullName evidence="1">Uncharacterized protein</fullName>
    </submittedName>
</protein>